<dbReference type="InterPro" id="IPR013216">
    <property type="entry name" value="Methyltransf_11"/>
</dbReference>
<sequence>MTEQLATQVDRIDKLDVDRVIDVLDMQAALPGLHRLRTWADAALAVSPGEHVVDIGSHTGAQVIALADAVGPTGAAIGVEPNPGLLAAAERDAAQAGSTARFVPGDAYGLPFGAERFDVVRCERVFQHLTSPARAAREIARVLRPGGRTMVIDSDWGTAIMYPGEPEVMRAITETMRAHTPNPYSGRRLPGLLTQAGLEVADIGSQALIQHRSVGSGPLIQLLTDRAVARGSITDRQRTSLLADLTAGARTGDFHMSVTMFAVLAHKPGR</sequence>
<dbReference type="InterPro" id="IPR050508">
    <property type="entry name" value="Methyltransf_Superfamily"/>
</dbReference>
<dbReference type="Proteomes" id="UP000887023">
    <property type="component" value="Chromosome"/>
</dbReference>
<dbReference type="CDD" id="cd02440">
    <property type="entry name" value="AdoMet_MTases"/>
    <property type="match status" value="1"/>
</dbReference>
<dbReference type="GO" id="GO:0032259">
    <property type="term" value="P:methylation"/>
    <property type="evidence" value="ECO:0007669"/>
    <property type="project" value="UniProtKB-KW"/>
</dbReference>
<dbReference type="PANTHER" id="PTHR42912:SF93">
    <property type="entry name" value="N6-ADENOSINE-METHYLTRANSFERASE TMT1A"/>
    <property type="match status" value="1"/>
</dbReference>
<evidence type="ECO:0000313" key="3">
    <source>
        <dbReference type="Proteomes" id="UP000887023"/>
    </source>
</evidence>
<dbReference type="RefSeq" id="WP_066467243.1">
    <property type="nucleotide sequence ID" value="NZ_CBCRUZ010000010.1"/>
</dbReference>
<dbReference type="Pfam" id="PF08241">
    <property type="entry name" value="Methyltransf_11"/>
    <property type="match status" value="1"/>
</dbReference>
<dbReference type="PANTHER" id="PTHR42912">
    <property type="entry name" value="METHYLTRANSFERASE"/>
    <property type="match status" value="1"/>
</dbReference>
<dbReference type="Gene3D" id="3.40.50.150">
    <property type="entry name" value="Vaccinia Virus protein VP39"/>
    <property type="match status" value="1"/>
</dbReference>
<gene>
    <name evidence="2" type="ORF">KV203_01410</name>
</gene>
<dbReference type="InterPro" id="IPR029063">
    <property type="entry name" value="SAM-dependent_MTases_sf"/>
</dbReference>
<dbReference type="GO" id="GO:0008168">
    <property type="term" value="F:methyltransferase activity"/>
    <property type="evidence" value="ECO:0007669"/>
    <property type="project" value="UniProtKB-KW"/>
</dbReference>
<accession>A0ABX8SC17</accession>
<keyword evidence="2" id="KW-0808">Transferase</keyword>
<feature type="domain" description="Methyltransferase type 11" evidence="1">
    <location>
        <begin position="53"/>
        <end position="149"/>
    </location>
</feature>
<evidence type="ECO:0000313" key="2">
    <source>
        <dbReference type="EMBL" id="QXQ14135.1"/>
    </source>
</evidence>
<reference evidence="2" key="1">
    <citation type="submission" date="2021-07" db="EMBL/GenBank/DDBJ databases">
        <title>Candidatus Kaistella beijingensis sp. nov. isolated from a municipal wastewater treatment plant is involved in sludge foaming.</title>
        <authorList>
            <person name="Song Y."/>
            <person name="Liu S.-J."/>
        </authorList>
    </citation>
    <scope>NUCLEOTIDE SEQUENCE</scope>
    <source>
        <strain evidence="2">DSM 43998</strain>
    </source>
</reference>
<evidence type="ECO:0000259" key="1">
    <source>
        <dbReference type="Pfam" id="PF08241"/>
    </source>
</evidence>
<dbReference type="SUPFAM" id="SSF53335">
    <property type="entry name" value="S-adenosyl-L-methionine-dependent methyltransferases"/>
    <property type="match status" value="1"/>
</dbReference>
<protein>
    <submittedName>
        <fullName evidence="2">Methyltransferase domain-containing protein</fullName>
    </submittedName>
</protein>
<proteinExistence type="predicted"/>
<organism evidence="2 3">
    <name type="scientific">Skermania pinensis</name>
    <dbReference type="NCBI Taxonomy" id="39122"/>
    <lineage>
        <taxon>Bacteria</taxon>
        <taxon>Bacillati</taxon>
        <taxon>Actinomycetota</taxon>
        <taxon>Actinomycetes</taxon>
        <taxon>Mycobacteriales</taxon>
        <taxon>Gordoniaceae</taxon>
        <taxon>Skermania</taxon>
    </lineage>
</organism>
<name>A0ABX8SC17_9ACTN</name>
<keyword evidence="2" id="KW-0614">Plasmid</keyword>
<dbReference type="EMBL" id="CP079105">
    <property type="protein sequence ID" value="QXQ14135.1"/>
    <property type="molecule type" value="Genomic_DNA"/>
</dbReference>
<keyword evidence="2" id="KW-0489">Methyltransferase</keyword>
<keyword evidence="3" id="KW-1185">Reference proteome</keyword>